<dbReference type="KEGG" id="nta:107783973"/>
<dbReference type="PANTHER" id="PTHR33285">
    <property type="entry name" value="PHYTOSULFOKINES 3"/>
    <property type="match status" value="1"/>
</dbReference>
<comment type="similarity">
    <text evidence="2 9">Belongs to the phytosulfokine family.</text>
</comment>
<dbReference type="GO" id="GO:0030154">
    <property type="term" value="P:cell differentiation"/>
    <property type="evidence" value="ECO:0007669"/>
    <property type="project" value="UniProtKB-UniRule"/>
</dbReference>
<dbReference type="PANTHER" id="PTHR33285:SF47">
    <property type="entry name" value="PHYTOSULFOKINE"/>
    <property type="match status" value="1"/>
</dbReference>
<evidence type="ECO:0000256" key="1">
    <source>
        <dbReference type="ARBA" id="ARBA00004613"/>
    </source>
</evidence>
<evidence type="ECO:0000256" key="9">
    <source>
        <dbReference type="RuleBase" id="RU368031"/>
    </source>
</evidence>
<keyword evidence="8 9" id="KW-0339">Growth factor</keyword>
<name>A0A1S3Z7P0_TOBAC</name>
<accession>A0A1S3Z7P0</accession>
<dbReference type="PaxDb" id="4097-A0A1S3Z7P0"/>
<dbReference type="OrthoDB" id="1858282at2759"/>
<comment type="PTM">
    <text evidence="9">Sulfation is important for activity and for the binding to a putative membrane receptor.</text>
</comment>
<dbReference type="GO" id="GO:0008083">
    <property type="term" value="F:growth factor activity"/>
    <property type="evidence" value="ECO:0007669"/>
    <property type="project" value="UniProtKB-UniRule"/>
</dbReference>
<keyword evidence="5 9" id="KW-0765">Sulfation</keyword>
<evidence type="ECO:0000256" key="7">
    <source>
        <dbReference type="ARBA" id="ARBA00022782"/>
    </source>
</evidence>
<gene>
    <name evidence="10" type="primary">LOC107783973</name>
</gene>
<dbReference type="InterPro" id="IPR009438">
    <property type="entry name" value="Phytosulfokine"/>
</dbReference>
<dbReference type="GO" id="GO:0005576">
    <property type="term" value="C:extracellular region"/>
    <property type="evidence" value="ECO:0007669"/>
    <property type="project" value="UniProtKB-SubCell"/>
</dbReference>
<keyword evidence="3 9" id="KW-0217">Developmental protein</keyword>
<dbReference type="RefSeq" id="XP_016460490.1">
    <property type="nucleotide sequence ID" value="XM_016605004.1"/>
</dbReference>
<dbReference type="GO" id="GO:0008283">
    <property type="term" value="P:cell population proliferation"/>
    <property type="evidence" value="ECO:0007669"/>
    <property type="project" value="UniProtKB-UniRule"/>
</dbReference>
<reference evidence="10" key="1">
    <citation type="submission" date="2025-08" db="UniProtKB">
        <authorList>
            <consortium name="RefSeq"/>
        </authorList>
    </citation>
    <scope>IDENTIFICATION</scope>
</reference>
<evidence type="ECO:0000256" key="2">
    <source>
        <dbReference type="ARBA" id="ARBA00010781"/>
    </source>
</evidence>
<comment type="function">
    <text evidence="9">Promotes plant cell differentiation, organogenesis and somatic embryogenesis as well as cell proliferation.</text>
</comment>
<keyword evidence="7 9" id="KW-0221">Differentiation</keyword>
<protein>
    <recommendedName>
        <fullName evidence="9">Phytosulfokine</fullName>
    </recommendedName>
    <component>
        <recommendedName>
            <fullName evidence="9">Phytosulfokine-alpha</fullName>
            <shortName evidence="9">PSK-alpha</shortName>
            <shortName evidence="9">Phytosulfokine-a</shortName>
        </recommendedName>
    </component>
    <component>
        <recommendedName>
            <fullName evidence="9">Phytosulfokine-beta</fullName>
            <shortName evidence="9">PSK-beta</shortName>
            <shortName evidence="9">Phytosulfokine-b</shortName>
        </recommendedName>
    </component>
</protein>
<evidence type="ECO:0000256" key="4">
    <source>
        <dbReference type="ARBA" id="ARBA00022525"/>
    </source>
</evidence>
<keyword evidence="6 9" id="KW-0732">Signal</keyword>
<evidence type="ECO:0000256" key="5">
    <source>
        <dbReference type="ARBA" id="ARBA00022641"/>
    </source>
</evidence>
<dbReference type="AlphaFoldDB" id="A0A1S3Z7P0"/>
<feature type="chain" id="PRO_5031603427" description="Phytosulfokine" evidence="9">
    <location>
        <begin position="23"/>
        <end position="117"/>
    </location>
</feature>
<proteinExistence type="inferred from homology"/>
<evidence type="ECO:0000256" key="3">
    <source>
        <dbReference type="ARBA" id="ARBA00022473"/>
    </source>
</evidence>
<dbReference type="Pfam" id="PF06404">
    <property type="entry name" value="PSK"/>
    <property type="match status" value="1"/>
</dbReference>
<keyword evidence="4 9" id="KW-0964">Secreted</keyword>
<evidence type="ECO:0000313" key="10">
    <source>
        <dbReference type="RefSeq" id="XP_016460490.1"/>
    </source>
</evidence>
<feature type="signal peptide" evidence="9">
    <location>
        <begin position="1"/>
        <end position="22"/>
    </location>
</feature>
<sequence length="117" mass="13279">MSKFSALFIVAILLCFSLKSAAHPDSTLTKAQFKKGSNCEAFQEVAVRLFFSCLRKEATARLFQEAAARLFFSYLMHDDKVENDEGICGGAEEEDCLKRRTMEAHIDYIYTQSKDHP</sequence>
<comment type="subcellular location">
    <subcellularLocation>
        <location evidence="1 9">Secreted</location>
    </subcellularLocation>
</comment>
<organism evidence="10">
    <name type="scientific">Nicotiana tabacum</name>
    <name type="common">Common tobacco</name>
    <dbReference type="NCBI Taxonomy" id="4097"/>
    <lineage>
        <taxon>Eukaryota</taxon>
        <taxon>Viridiplantae</taxon>
        <taxon>Streptophyta</taxon>
        <taxon>Embryophyta</taxon>
        <taxon>Tracheophyta</taxon>
        <taxon>Spermatophyta</taxon>
        <taxon>Magnoliopsida</taxon>
        <taxon>eudicotyledons</taxon>
        <taxon>Gunneridae</taxon>
        <taxon>Pentapetalae</taxon>
        <taxon>asterids</taxon>
        <taxon>lamiids</taxon>
        <taxon>Solanales</taxon>
        <taxon>Solanaceae</taxon>
        <taxon>Nicotianoideae</taxon>
        <taxon>Nicotianeae</taxon>
        <taxon>Nicotiana</taxon>
    </lineage>
</organism>
<evidence type="ECO:0000256" key="6">
    <source>
        <dbReference type="ARBA" id="ARBA00022729"/>
    </source>
</evidence>
<evidence type="ECO:0000256" key="8">
    <source>
        <dbReference type="ARBA" id="ARBA00023030"/>
    </source>
</evidence>
<comment type="PTM">
    <text evidence="9">PSK-alpha is produced by endopeptidase digestion. PSK-beta is produced from PSK-alpha by exopeptidase digestion.</text>
</comment>